<organism evidence="2 3">
    <name type="scientific">Cryptolaemus montrouzieri</name>
    <dbReference type="NCBI Taxonomy" id="559131"/>
    <lineage>
        <taxon>Eukaryota</taxon>
        <taxon>Metazoa</taxon>
        <taxon>Ecdysozoa</taxon>
        <taxon>Arthropoda</taxon>
        <taxon>Hexapoda</taxon>
        <taxon>Insecta</taxon>
        <taxon>Pterygota</taxon>
        <taxon>Neoptera</taxon>
        <taxon>Endopterygota</taxon>
        <taxon>Coleoptera</taxon>
        <taxon>Polyphaga</taxon>
        <taxon>Cucujiformia</taxon>
        <taxon>Coccinelloidea</taxon>
        <taxon>Coccinellidae</taxon>
        <taxon>Scymninae</taxon>
        <taxon>Scymnini</taxon>
        <taxon>Cryptolaemus</taxon>
    </lineage>
</organism>
<evidence type="ECO:0000313" key="3">
    <source>
        <dbReference type="Proteomes" id="UP001516400"/>
    </source>
</evidence>
<accession>A0ABD2PBT9</accession>
<feature type="compositionally biased region" description="Polar residues" evidence="1">
    <location>
        <begin position="577"/>
        <end position="587"/>
    </location>
</feature>
<dbReference type="Proteomes" id="UP001516400">
    <property type="component" value="Unassembled WGS sequence"/>
</dbReference>
<gene>
    <name evidence="2" type="ORF">HHI36_002899</name>
</gene>
<protein>
    <submittedName>
        <fullName evidence="2">Uncharacterized protein</fullName>
    </submittedName>
</protein>
<feature type="compositionally biased region" description="Basic and acidic residues" evidence="1">
    <location>
        <begin position="565"/>
        <end position="576"/>
    </location>
</feature>
<dbReference type="AlphaFoldDB" id="A0ABD2PBT9"/>
<feature type="region of interest" description="Disordered" evidence="1">
    <location>
        <begin position="38"/>
        <end position="61"/>
    </location>
</feature>
<evidence type="ECO:0000313" key="2">
    <source>
        <dbReference type="EMBL" id="KAL3288454.1"/>
    </source>
</evidence>
<name>A0ABD2PBT9_9CUCU</name>
<feature type="region of interest" description="Disordered" evidence="1">
    <location>
        <begin position="528"/>
        <end position="587"/>
    </location>
</feature>
<comment type="caution">
    <text evidence="2">The sequence shown here is derived from an EMBL/GenBank/DDBJ whole genome shotgun (WGS) entry which is preliminary data.</text>
</comment>
<dbReference type="EMBL" id="JABFTP020000185">
    <property type="protein sequence ID" value="KAL3288454.1"/>
    <property type="molecule type" value="Genomic_DNA"/>
</dbReference>
<sequence>MDNHDENRTRKRWTILSGSEARKSFQIQIENLNQSVPLKHEENLSNNHLKPRNTRRKRWSDELRKSASTLDISSNDLKGLTSEKENLFEGHVVNGKMSRVKSRRSRSLTNNSGSPISEEIFNVSGATTPLPIMKKNKTKNVTFQTDDCNTSDNNSVLEPASSRSFYNLRRSKHSMDTVDSPQTEILKSKTAPVIRKSKRIKLKKVEFEAKDVNTEDDVSVAQSTFSISLSKSRQSGFSTDTVGSPLTQIIIPKTATPYQRKSKRNEPENVEPQIKDCCSEDDDDVFVLQSKSSRPLTKPRRSRSLTSTLYSSPSKISETLTDVSHVLDNKQSPSNKDSLTTNNNGNEMSLDNLNFLGSACKKRRTYELEETVTELSVLESLYESNHSSMNIDQEALDSSIAKKKVRFENVTCRRKKLLDNEKTPYKGNKENGPHGNVSRMTQEFASSCVSSTPKQNHSQKHTLLKQVLTKETKITPFRRRSKSADESYGRVRTKMPNFAKIHQRALDGMENIVEMTKRKADRANILLSGQRPNPIAGTKQEAKKSNRHLKFDSQPASSKGFLKVVEQKKSPKRKQDQIQNGAETSVGRSLAMAGSNQVDNVNRNTEIKLLARNKILRSGFNTVNNGTAENKAEFKAVVNKTKPQKDNREERRTILKGVRGNRRFELWMKMRKN</sequence>
<evidence type="ECO:0000256" key="1">
    <source>
        <dbReference type="SAM" id="MobiDB-lite"/>
    </source>
</evidence>
<feature type="region of interest" description="Disordered" evidence="1">
    <location>
        <begin position="327"/>
        <end position="350"/>
    </location>
</feature>
<feature type="compositionally biased region" description="Basic residues" evidence="1">
    <location>
        <begin position="49"/>
        <end position="58"/>
    </location>
</feature>
<feature type="compositionally biased region" description="Polar residues" evidence="1">
    <location>
        <begin position="329"/>
        <end position="350"/>
    </location>
</feature>
<proteinExistence type="predicted"/>
<feature type="region of interest" description="Disordered" evidence="1">
    <location>
        <begin position="253"/>
        <end position="277"/>
    </location>
</feature>
<feature type="region of interest" description="Disordered" evidence="1">
    <location>
        <begin position="289"/>
        <end position="311"/>
    </location>
</feature>
<reference evidence="2 3" key="1">
    <citation type="journal article" date="2021" name="BMC Biol.">
        <title>Horizontally acquired antibacterial genes associated with adaptive radiation of ladybird beetles.</title>
        <authorList>
            <person name="Li H.S."/>
            <person name="Tang X.F."/>
            <person name="Huang Y.H."/>
            <person name="Xu Z.Y."/>
            <person name="Chen M.L."/>
            <person name="Du X.Y."/>
            <person name="Qiu B.Y."/>
            <person name="Chen P.T."/>
            <person name="Zhang W."/>
            <person name="Slipinski A."/>
            <person name="Escalona H.E."/>
            <person name="Waterhouse R.M."/>
            <person name="Zwick A."/>
            <person name="Pang H."/>
        </authorList>
    </citation>
    <scope>NUCLEOTIDE SEQUENCE [LARGE SCALE GENOMIC DNA]</scope>
    <source>
        <strain evidence="2">SYSU2018</strain>
    </source>
</reference>
<keyword evidence="3" id="KW-1185">Reference proteome</keyword>